<sequence length="161" mass="18108">MANTVLTVLSMTIGFFFILIGSLKIAPALNDEVYREMRKVFIRHAKVFPFQELTGWKPNAQSLRKFVGTTEVVCGVILVMIPGSLKEIANVILFFIMTGAVYGHFMLKEGMDKMTPALVFSLLLACRFIVHLQVKAREQRQLRELERAEAALSAAESKKSK</sequence>
<dbReference type="FunCoup" id="R7UHH4">
    <property type="interactions" value="211"/>
</dbReference>
<reference evidence="16" key="1">
    <citation type="submission" date="2012-12" db="EMBL/GenBank/DDBJ databases">
        <authorList>
            <person name="Hellsten U."/>
            <person name="Grimwood J."/>
            <person name="Chapman J.A."/>
            <person name="Shapiro H."/>
            <person name="Aerts A."/>
            <person name="Otillar R.P."/>
            <person name="Terry A.Y."/>
            <person name="Boore J.L."/>
            <person name="Simakov O."/>
            <person name="Marletaz F."/>
            <person name="Cho S.-J."/>
            <person name="Edsinger-Gonzales E."/>
            <person name="Havlak P."/>
            <person name="Kuo D.-H."/>
            <person name="Larsson T."/>
            <person name="Lv J."/>
            <person name="Arendt D."/>
            <person name="Savage R."/>
            <person name="Osoegawa K."/>
            <person name="de Jong P."/>
            <person name="Lindberg D.R."/>
            <person name="Seaver E.C."/>
            <person name="Weisblat D.A."/>
            <person name="Putnam N.H."/>
            <person name="Grigoriev I.V."/>
            <person name="Rokhsar D.S."/>
        </authorList>
    </citation>
    <scope>NUCLEOTIDE SEQUENCE</scope>
    <source>
        <strain evidence="16">I ESC-2004</strain>
    </source>
</reference>
<keyword evidence="7 13" id="KW-1133">Transmembrane helix</keyword>
<dbReference type="GO" id="GO:0005789">
    <property type="term" value="C:endoplasmic reticulum membrane"/>
    <property type="evidence" value="ECO:0007669"/>
    <property type="project" value="UniProtKB-SubCell"/>
</dbReference>
<keyword evidence="10" id="KW-0143">Chaperone</keyword>
<dbReference type="PANTHER" id="PTHR13163:SF0">
    <property type="entry name" value="NOVEL ACETYLCHOLINE RECEPTOR CHAPERONE"/>
    <property type="match status" value="1"/>
</dbReference>
<evidence type="ECO:0000256" key="8">
    <source>
        <dbReference type="ARBA" id="ARBA00023136"/>
    </source>
</evidence>
<dbReference type="PANTHER" id="PTHR13163">
    <property type="entry name" value="SPINAL CORD EXPRESSION PROTEIN 4"/>
    <property type="match status" value="1"/>
</dbReference>
<reference evidence="15" key="3">
    <citation type="submission" date="2015-06" db="UniProtKB">
        <authorList>
            <consortium name="EnsemblMetazoa"/>
        </authorList>
    </citation>
    <scope>IDENTIFICATION</scope>
</reference>
<dbReference type="EMBL" id="AMQN01008514">
    <property type="status" value="NOT_ANNOTATED_CDS"/>
    <property type="molecule type" value="Genomic_DNA"/>
</dbReference>
<feature type="transmembrane region" description="Helical" evidence="13">
    <location>
        <begin position="6"/>
        <end position="29"/>
    </location>
</feature>
<keyword evidence="9" id="KW-0576">Peroxisome</keyword>
<dbReference type="OrthoDB" id="432685at2759"/>
<keyword evidence="6" id="KW-0256">Endoplasmic reticulum</keyword>
<organism evidence="14">
    <name type="scientific">Capitella teleta</name>
    <name type="common">Polychaete worm</name>
    <dbReference type="NCBI Taxonomy" id="283909"/>
    <lineage>
        <taxon>Eukaryota</taxon>
        <taxon>Metazoa</taxon>
        <taxon>Spiralia</taxon>
        <taxon>Lophotrochozoa</taxon>
        <taxon>Annelida</taxon>
        <taxon>Polychaeta</taxon>
        <taxon>Sedentaria</taxon>
        <taxon>Scolecida</taxon>
        <taxon>Capitellidae</taxon>
        <taxon>Capitella</taxon>
    </lineage>
</organism>
<reference evidence="14 16" key="2">
    <citation type="journal article" date="2013" name="Nature">
        <title>Insights into bilaterian evolution from three spiralian genomes.</title>
        <authorList>
            <person name="Simakov O."/>
            <person name="Marletaz F."/>
            <person name="Cho S.J."/>
            <person name="Edsinger-Gonzales E."/>
            <person name="Havlak P."/>
            <person name="Hellsten U."/>
            <person name="Kuo D.H."/>
            <person name="Larsson T."/>
            <person name="Lv J."/>
            <person name="Arendt D."/>
            <person name="Savage R."/>
            <person name="Osoegawa K."/>
            <person name="de Jong P."/>
            <person name="Grimwood J."/>
            <person name="Chapman J.A."/>
            <person name="Shapiro H."/>
            <person name="Aerts A."/>
            <person name="Otillar R.P."/>
            <person name="Terry A.Y."/>
            <person name="Boore J.L."/>
            <person name="Grigoriev I.V."/>
            <person name="Lindberg D.R."/>
            <person name="Seaver E.C."/>
            <person name="Weisblat D.A."/>
            <person name="Putnam N.H."/>
            <person name="Rokhsar D.S."/>
        </authorList>
    </citation>
    <scope>NUCLEOTIDE SEQUENCE</scope>
    <source>
        <strain evidence="14 16">I ESC-2004</strain>
    </source>
</reference>
<evidence type="ECO:0000256" key="5">
    <source>
        <dbReference type="ARBA" id="ARBA00022692"/>
    </source>
</evidence>
<gene>
    <name evidence="14" type="ORF">CAPTEDRAFT_181278</name>
</gene>
<dbReference type="GO" id="GO:2000010">
    <property type="term" value="P:positive regulation of protein localization to cell surface"/>
    <property type="evidence" value="ECO:0007669"/>
    <property type="project" value="TreeGrafter"/>
</dbReference>
<proteinExistence type="inferred from homology"/>
<dbReference type="GO" id="GO:0031410">
    <property type="term" value="C:cytoplasmic vesicle"/>
    <property type="evidence" value="ECO:0007669"/>
    <property type="project" value="UniProtKB-SubCell"/>
</dbReference>
<keyword evidence="5 13" id="KW-0812">Transmembrane</keyword>
<evidence type="ECO:0000313" key="14">
    <source>
        <dbReference type="EMBL" id="ELU03263.1"/>
    </source>
</evidence>
<dbReference type="EMBL" id="KB303327">
    <property type="protein sequence ID" value="ELU03263.1"/>
    <property type="molecule type" value="Genomic_DNA"/>
</dbReference>
<evidence type="ECO:0000256" key="1">
    <source>
        <dbReference type="ARBA" id="ARBA00004477"/>
    </source>
</evidence>
<evidence type="ECO:0000256" key="9">
    <source>
        <dbReference type="ARBA" id="ARBA00023140"/>
    </source>
</evidence>
<keyword evidence="8 13" id="KW-0472">Membrane</keyword>
<dbReference type="AlphaFoldDB" id="R7UHH4"/>
<feature type="transmembrane region" description="Helical" evidence="13">
    <location>
        <begin position="88"/>
        <end position="105"/>
    </location>
</feature>
<feature type="transmembrane region" description="Helical" evidence="13">
    <location>
        <begin position="117"/>
        <end position="134"/>
    </location>
</feature>
<dbReference type="InterPro" id="IPR040399">
    <property type="entry name" value="TMEM35A/B"/>
</dbReference>
<dbReference type="Pfam" id="PF13564">
    <property type="entry name" value="DoxX_2"/>
    <property type="match status" value="1"/>
</dbReference>
<evidence type="ECO:0000256" key="6">
    <source>
        <dbReference type="ARBA" id="ARBA00022824"/>
    </source>
</evidence>
<evidence type="ECO:0000313" key="16">
    <source>
        <dbReference type="Proteomes" id="UP000014760"/>
    </source>
</evidence>
<evidence type="ECO:0000256" key="11">
    <source>
        <dbReference type="ARBA" id="ARBA00023329"/>
    </source>
</evidence>
<dbReference type="Proteomes" id="UP000014760">
    <property type="component" value="Unassembled WGS sequence"/>
</dbReference>
<dbReference type="GO" id="GO:0005778">
    <property type="term" value="C:peroxisomal membrane"/>
    <property type="evidence" value="ECO:0007669"/>
    <property type="project" value="UniProtKB-SubCell"/>
</dbReference>
<evidence type="ECO:0000256" key="7">
    <source>
        <dbReference type="ARBA" id="ARBA00022989"/>
    </source>
</evidence>
<comment type="similarity">
    <text evidence="4">Belongs to the DoxX family.</text>
</comment>
<dbReference type="STRING" id="283909.R7UHH4"/>
<evidence type="ECO:0000256" key="12">
    <source>
        <dbReference type="ARBA" id="ARBA00024424"/>
    </source>
</evidence>
<accession>R7UHH4</accession>
<comment type="subcellular location">
    <subcellularLocation>
        <location evidence="2">Cytoplasmic vesicle</location>
    </subcellularLocation>
    <subcellularLocation>
        <location evidence="1">Endoplasmic reticulum membrane</location>
        <topology evidence="1">Multi-pass membrane protein</topology>
    </subcellularLocation>
    <subcellularLocation>
        <location evidence="3">Peroxisome membrane</location>
        <topology evidence="3">Multi-pass membrane protein</topology>
    </subcellularLocation>
</comment>
<evidence type="ECO:0000256" key="13">
    <source>
        <dbReference type="SAM" id="Phobius"/>
    </source>
</evidence>
<dbReference type="GO" id="GO:0051131">
    <property type="term" value="P:chaperone-mediated protein complex assembly"/>
    <property type="evidence" value="ECO:0007669"/>
    <property type="project" value="TreeGrafter"/>
</dbReference>
<keyword evidence="16" id="KW-1185">Reference proteome</keyword>
<evidence type="ECO:0000256" key="10">
    <source>
        <dbReference type="ARBA" id="ARBA00023186"/>
    </source>
</evidence>
<evidence type="ECO:0000256" key="3">
    <source>
        <dbReference type="ARBA" id="ARBA00004585"/>
    </source>
</evidence>
<keyword evidence="11" id="KW-0968">Cytoplasmic vesicle</keyword>
<dbReference type="HOGENOM" id="CLU_121618_2_0_1"/>
<evidence type="ECO:0000256" key="2">
    <source>
        <dbReference type="ARBA" id="ARBA00004541"/>
    </source>
</evidence>
<evidence type="ECO:0000256" key="4">
    <source>
        <dbReference type="ARBA" id="ARBA00006679"/>
    </source>
</evidence>
<name>R7UHH4_CAPTE</name>
<dbReference type="EnsemblMetazoa" id="CapteT181278">
    <property type="protein sequence ID" value="CapteP181278"/>
    <property type="gene ID" value="CapteG181278"/>
</dbReference>
<dbReference type="OMA" id="INKEMHR"/>
<protein>
    <recommendedName>
        <fullName evidence="12">Novel acetylcholine receptor chaperone</fullName>
    </recommendedName>
</protein>
<dbReference type="InterPro" id="IPR032808">
    <property type="entry name" value="DoxX"/>
</dbReference>
<evidence type="ECO:0000313" key="15">
    <source>
        <dbReference type="EnsemblMetazoa" id="CapteP181278"/>
    </source>
</evidence>